<dbReference type="InterPro" id="IPR005368">
    <property type="entry name" value="UPF0175"/>
</dbReference>
<name>A0A6S6TFM8_9BACT</name>
<sequence length="108" mass="12197">MQTVGIRDLQVNPAIFTKSLENNEFVMITKRGKPLGVATSFEDDILRHGFLESLVLMAFERGNISLSQLSKSLKLSKTKTMKLLSIHNIPVTDYKLEEDLKGIESFLK</sequence>
<evidence type="ECO:0000313" key="1">
    <source>
        <dbReference type="EMBL" id="CAA6815237.1"/>
    </source>
</evidence>
<reference evidence="1" key="1">
    <citation type="submission" date="2020-01" db="EMBL/GenBank/DDBJ databases">
        <authorList>
            <person name="Meier V. D."/>
            <person name="Meier V D."/>
        </authorList>
    </citation>
    <scope>NUCLEOTIDE SEQUENCE</scope>
    <source>
        <strain evidence="1">HLG_WM_MAG_04</strain>
    </source>
</reference>
<dbReference type="AlphaFoldDB" id="A0A6S6TFM8"/>
<dbReference type="Pfam" id="PF03683">
    <property type="entry name" value="UPF0175"/>
    <property type="match status" value="1"/>
</dbReference>
<dbReference type="EMBL" id="CACVAX010000043">
    <property type="protein sequence ID" value="CAA6815237.1"/>
    <property type="molecule type" value="Genomic_DNA"/>
</dbReference>
<gene>
    <name evidence="1" type="ORF">HELGO_WM6806</name>
</gene>
<organism evidence="1">
    <name type="scientific">uncultured Sulfurovum sp</name>
    <dbReference type="NCBI Taxonomy" id="269237"/>
    <lineage>
        <taxon>Bacteria</taxon>
        <taxon>Pseudomonadati</taxon>
        <taxon>Campylobacterota</taxon>
        <taxon>Epsilonproteobacteria</taxon>
        <taxon>Campylobacterales</taxon>
        <taxon>Sulfurovaceae</taxon>
        <taxon>Sulfurovum</taxon>
        <taxon>environmental samples</taxon>
    </lineage>
</organism>
<accession>A0A6S6TFM8</accession>
<evidence type="ECO:0008006" key="2">
    <source>
        <dbReference type="Google" id="ProtNLM"/>
    </source>
</evidence>
<protein>
    <recommendedName>
        <fullName evidence="2">Type II toxin-antitoxin system Phd/YefM family antitoxin</fullName>
    </recommendedName>
</protein>
<proteinExistence type="predicted"/>